<evidence type="ECO:0000313" key="10">
    <source>
        <dbReference type="EnsemblMetazoa" id="G21076.9:cds"/>
    </source>
</evidence>
<comment type="similarity">
    <text evidence="2 7">Belongs to the class-V pyridoxal-phosphate-dependent aminotransferase family.</text>
</comment>
<evidence type="ECO:0000256" key="8">
    <source>
        <dbReference type="RuleBase" id="RU004504"/>
    </source>
</evidence>
<dbReference type="InterPro" id="IPR015422">
    <property type="entry name" value="PyrdxlP-dep_Trfase_small"/>
</dbReference>
<dbReference type="InterPro" id="IPR000192">
    <property type="entry name" value="Aminotrans_V_dom"/>
</dbReference>
<dbReference type="GO" id="GO:0004760">
    <property type="term" value="F:L-serine-pyruvate transaminase activity"/>
    <property type="evidence" value="ECO:0007669"/>
    <property type="project" value="TreeGrafter"/>
</dbReference>
<dbReference type="InterPro" id="IPR015424">
    <property type="entry name" value="PyrdxlP-dep_Trfase"/>
</dbReference>
<dbReference type="PROSITE" id="PS00595">
    <property type="entry name" value="AA_TRANSFER_CLASS_5"/>
    <property type="match status" value="1"/>
</dbReference>
<dbReference type="Gene3D" id="3.90.1150.10">
    <property type="entry name" value="Aspartate Aminotransferase, domain 1"/>
    <property type="match status" value="1"/>
</dbReference>
<dbReference type="SUPFAM" id="SSF53383">
    <property type="entry name" value="PLP-dependent transferases"/>
    <property type="match status" value="1"/>
</dbReference>
<dbReference type="GO" id="GO:0005777">
    <property type="term" value="C:peroxisome"/>
    <property type="evidence" value="ECO:0007669"/>
    <property type="project" value="TreeGrafter"/>
</dbReference>
<dbReference type="Pfam" id="PF00266">
    <property type="entry name" value="Aminotran_5"/>
    <property type="match status" value="1"/>
</dbReference>
<dbReference type="EnsemblMetazoa" id="G21076.9">
    <property type="protein sequence ID" value="G21076.9:cds"/>
    <property type="gene ID" value="G21076"/>
</dbReference>
<accession>A0A8W8JVV6</accession>
<protein>
    <recommendedName>
        <fullName evidence="3">alanine--glyoxylate transaminase</fullName>
        <ecNumber evidence="3">2.6.1.44</ecNumber>
    </recommendedName>
</protein>
<keyword evidence="4" id="KW-0032">Aminotransferase</keyword>
<dbReference type="FunFam" id="3.90.1150.10:FF:000039">
    <property type="entry name" value="Serine--pyruvate aminotransferase"/>
    <property type="match status" value="1"/>
</dbReference>
<keyword evidence="6" id="KW-0663">Pyridoxal phosphate</keyword>
<proteinExistence type="inferred from homology"/>
<dbReference type="GO" id="GO:0019265">
    <property type="term" value="P:glycine biosynthetic process, by transamination of glyoxylate"/>
    <property type="evidence" value="ECO:0007669"/>
    <property type="project" value="TreeGrafter"/>
</dbReference>
<dbReference type="PANTHER" id="PTHR21152">
    <property type="entry name" value="AMINOTRANSFERASE CLASS V"/>
    <property type="match status" value="1"/>
</dbReference>
<dbReference type="PANTHER" id="PTHR21152:SF40">
    <property type="entry name" value="ALANINE--GLYOXYLATE AMINOTRANSFERASE"/>
    <property type="match status" value="1"/>
</dbReference>
<dbReference type="InterPro" id="IPR020578">
    <property type="entry name" value="Aminotrans_V_PyrdxlP_BS"/>
</dbReference>
<reference evidence="10" key="1">
    <citation type="submission" date="2022-08" db="UniProtKB">
        <authorList>
            <consortium name="EnsemblMetazoa"/>
        </authorList>
    </citation>
    <scope>IDENTIFICATION</scope>
    <source>
        <strain evidence="10">05x7-T-G4-1.051#20</strain>
    </source>
</reference>
<dbReference type="AlphaFoldDB" id="A0A8W8JVV6"/>
<keyword evidence="5" id="KW-0808">Transferase</keyword>
<dbReference type="EC" id="2.6.1.44" evidence="3"/>
<dbReference type="CDD" id="cd06451">
    <property type="entry name" value="AGAT_like"/>
    <property type="match status" value="1"/>
</dbReference>
<dbReference type="GO" id="GO:0008453">
    <property type="term" value="F:alanine-glyoxylate transaminase activity"/>
    <property type="evidence" value="ECO:0007669"/>
    <property type="project" value="UniProtKB-EC"/>
</dbReference>
<name>A0A8W8JVV6_MAGGI</name>
<evidence type="ECO:0000256" key="3">
    <source>
        <dbReference type="ARBA" id="ARBA00013049"/>
    </source>
</evidence>
<evidence type="ECO:0000256" key="4">
    <source>
        <dbReference type="ARBA" id="ARBA00022576"/>
    </source>
</evidence>
<dbReference type="Proteomes" id="UP000005408">
    <property type="component" value="Unassembled WGS sequence"/>
</dbReference>
<evidence type="ECO:0000259" key="9">
    <source>
        <dbReference type="Pfam" id="PF00266"/>
    </source>
</evidence>
<dbReference type="FunFam" id="3.40.640.10:FF:000027">
    <property type="entry name" value="Serine--pyruvate aminotransferase, mitochondrial"/>
    <property type="match status" value="1"/>
</dbReference>
<sequence>MRGLCALRVIAPVKSVVRSCVLIPVNKTGRVHIQCLSTKMPTLSPPPQSLMKPMDFPQKLLMGPGPSNCPPRVLNASALPLLGHLHPEFTQIMDEVKAGIQYAFQTKNQWTVCVSGTGHGAMEAACTNLLEPSETVLVCENGLWGQRFADMCTRNGAVVQKIIKPMGQVFTLQDVEAGLQQHKPVLVFVTHGESSGSTLQPLEGLGQLCHKYNSLLLVDSVAACGGVPLFVDDWEIDAIYTGAQKVLSAPPGASPVSFSERAKNKVLNRKTPIRSYYFDMTHLANYWGCDGSARRYHHTGPISSVYAIREGLARLAEEGLEKSWETHRKCAEMLWEGAEKLGLELLVQEKANRLPCVTGIKVPEGVNWKDVSDYAMKTYKVEISGGLGAQAGKIWRVGIMGYNATPENVQKVLRALDEGLKSVRAITSALLTYKFIGLIASSVDLTF</sequence>
<keyword evidence="11" id="KW-1185">Reference proteome</keyword>
<evidence type="ECO:0000256" key="5">
    <source>
        <dbReference type="ARBA" id="ARBA00022679"/>
    </source>
</evidence>
<comment type="cofactor">
    <cofactor evidence="1 8">
        <name>pyridoxal 5'-phosphate</name>
        <dbReference type="ChEBI" id="CHEBI:597326"/>
    </cofactor>
</comment>
<dbReference type="InterPro" id="IPR015421">
    <property type="entry name" value="PyrdxlP-dep_Trfase_major"/>
</dbReference>
<evidence type="ECO:0000256" key="2">
    <source>
        <dbReference type="ARBA" id="ARBA00009236"/>
    </source>
</evidence>
<evidence type="ECO:0000313" key="11">
    <source>
        <dbReference type="Proteomes" id="UP000005408"/>
    </source>
</evidence>
<dbReference type="Gene3D" id="3.40.640.10">
    <property type="entry name" value="Type I PLP-dependent aspartate aminotransferase-like (Major domain)"/>
    <property type="match status" value="1"/>
</dbReference>
<organism evidence="10 11">
    <name type="scientific">Magallana gigas</name>
    <name type="common">Pacific oyster</name>
    <name type="synonym">Crassostrea gigas</name>
    <dbReference type="NCBI Taxonomy" id="29159"/>
    <lineage>
        <taxon>Eukaryota</taxon>
        <taxon>Metazoa</taxon>
        <taxon>Spiralia</taxon>
        <taxon>Lophotrochozoa</taxon>
        <taxon>Mollusca</taxon>
        <taxon>Bivalvia</taxon>
        <taxon>Autobranchia</taxon>
        <taxon>Pteriomorphia</taxon>
        <taxon>Ostreida</taxon>
        <taxon>Ostreoidea</taxon>
        <taxon>Ostreidae</taxon>
        <taxon>Magallana</taxon>
    </lineage>
</organism>
<evidence type="ECO:0000256" key="1">
    <source>
        <dbReference type="ARBA" id="ARBA00001933"/>
    </source>
</evidence>
<evidence type="ECO:0000256" key="7">
    <source>
        <dbReference type="RuleBase" id="RU004075"/>
    </source>
</evidence>
<feature type="domain" description="Aminotransferase class V" evidence="9">
    <location>
        <begin position="82"/>
        <end position="411"/>
    </location>
</feature>
<evidence type="ECO:0000256" key="6">
    <source>
        <dbReference type="ARBA" id="ARBA00022898"/>
    </source>
</evidence>